<dbReference type="PANTHER" id="PTHR12069">
    <property type="entry name" value="DNA-DIRECTED RNA POLYMERASES III 80 KDA POLYPEPTIDE RNA POLYMERASE III SUBUNIT 5"/>
    <property type="match status" value="1"/>
</dbReference>
<dbReference type="EMBL" id="JBEAFC010000003">
    <property type="protein sequence ID" value="KAL1561521.1"/>
    <property type="molecule type" value="Genomic_DNA"/>
</dbReference>
<feature type="region of interest" description="Disordered" evidence="1">
    <location>
        <begin position="1"/>
        <end position="73"/>
    </location>
</feature>
<dbReference type="AlphaFoldDB" id="A0ABD1I2I5"/>
<evidence type="ECO:0000313" key="3">
    <source>
        <dbReference type="Proteomes" id="UP001567538"/>
    </source>
</evidence>
<gene>
    <name evidence="2" type="ORF">AAHA92_04213</name>
</gene>
<reference evidence="2 3" key="1">
    <citation type="submission" date="2024-06" db="EMBL/GenBank/DDBJ databases">
        <title>A chromosome level genome sequence of Diviner's sage (Salvia divinorum).</title>
        <authorList>
            <person name="Ford S.A."/>
            <person name="Ro D.-K."/>
            <person name="Ness R.W."/>
            <person name="Phillips M.A."/>
        </authorList>
    </citation>
    <scope>NUCLEOTIDE SEQUENCE [LARGE SCALE GENOMIC DNA]</scope>
    <source>
        <strain evidence="2">SAF-2024a</strain>
        <tissue evidence="2">Leaf</tissue>
    </source>
</reference>
<evidence type="ECO:0000256" key="1">
    <source>
        <dbReference type="SAM" id="MobiDB-lite"/>
    </source>
</evidence>
<keyword evidence="3" id="KW-1185">Reference proteome</keyword>
<dbReference type="Pfam" id="PF04801">
    <property type="entry name" value="RPC5"/>
    <property type="match status" value="1"/>
</dbReference>
<accession>A0ABD1I2I5</accession>
<feature type="region of interest" description="Disordered" evidence="1">
    <location>
        <begin position="233"/>
        <end position="263"/>
    </location>
</feature>
<dbReference type="InterPro" id="IPR006886">
    <property type="entry name" value="RNA_pol_III_Rpc5"/>
</dbReference>
<dbReference type="Proteomes" id="UP001567538">
    <property type="component" value="Unassembled WGS sequence"/>
</dbReference>
<protein>
    <submittedName>
        <fullName evidence="2">DNA-directed RNA polymerase III subunit RPC5-like</fullName>
    </submittedName>
</protein>
<proteinExistence type="predicted"/>
<organism evidence="2 3">
    <name type="scientific">Salvia divinorum</name>
    <name type="common">Maria pastora</name>
    <name type="synonym">Diviner's sage</name>
    <dbReference type="NCBI Taxonomy" id="28513"/>
    <lineage>
        <taxon>Eukaryota</taxon>
        <taxon>Viridiplantae</taxon>
        <taxon>Streptophyta</taxon>
        <taxon>Embryophyta</taxon>
        <taxon>Tracheophyta</taxon>
        <taxon>Spermatophyta</taxon>
        <taxon>Magnoliopsida</taxon>
        <taxon>eudicotyledons</taxon>
        <taxon>Gunneridae</taxon>
        <taxon>Pentapetalae</taxon>
        <taxon>asterids</taxon>
        <taxon>lamiids</taxon>
        <taxon>Lamiales</taxon>
        <taxon>Lamiaceae</taxon>
        <taxon>Nepetoideae</taxon>
        <taxon>Mentheae</taxon>
        <taxon>Salviinae</taxon>
        <taxon>Salvia</taxon>
        <taxon>Salvia subgen. Calosphace</taxon>
    </lineage>
</organism>
<evidence type="ECO:0000313" key="2">
    <source>
        <dbReference type="EMBL" id="KAL1561521.1"/>
    </source>
</evidence>
<comment type="caution">
    <text evidence="2">The sequence shown here is derived from an EMBL/GenBank/DDBJ whole genome shotgun (WGS) entry which is preliminary data.</text>
</comment>
<feature type="compositionally biased region" description="Basic and acidic residues" evidence="1">
    <location>
        <begin position="236"/>
        <end position="245"/>
    </location>
</feature>
<name>A0ABD1I2I5_SALDI</name>
<dbReference type="PANTHER" id="PTHR12069:SF0">
    <property type="entry name" value="DNA-DIRECTED RNA POLYMERASE III SUBUNIT RPC5"/>
    <property type="match status" value="1"/>
</dbReference>
<sequence length="492" mass="55433">MDLDDLDDGPKQAPSRAPRYAPKGAKFQPKPKPKTEPPSSSASLSVPPPKKEEVDVKPDIKPEHDDNGAVAMDIDHSEAKMEVADEPVDTEFSDGDEDELVREIDVYFSPSIDDKTQLYLLQFPLRPRWRPYEFDSDGRCQEVRVKQATREVEIDLAIDVDSANYDNDADPKIQMKKQTLAPSWKPHQAQTNGYAIGDFDGNKLHLSLIHAAVQLRPSMRHISVADPKKKTAVSKNVEDVVKSEAKPSGTSRKQKAPEQTNGSVEESWIPLKYHNTLSGLAIGYRQKMIERQGPEISFSMSSENYLNCLCPDTSGGRLSSKAPIRRSLLAKPLKERFVTWLLESPQLHRFDTLKYLAPDEPIEEVLAVLQEVAVLVQGLWVLKTSLCTDPADRVNVVARNHVLLLFSKDVVVKADQIPNKTELARAMDQVLLIMARKRPILRDWKLKELPDSSFEKLYPAIAKKQREQWDAFEKLFSGEKNRHAVKTSKSSA</sequence>
<feature type="compositionally biased region" description="Basic and acidic residues" evidence="1">
    <location>
        <begin position="49"/>
        <end position="73"/>
    </location>
</feature>